<evidence type="ECO:0000313" key="2">
    <source>
        <dbReference type="EMBL" id="TDB98563.1"/>
    </source>
</evidence>
<keyword evidence="3" id="KW-1185">Reference proteome</keyword>
<name>A0ABY2DI70_9ACTN</name>
<accession>A0ABY2DI70</accession>
<protein>
    <submittedName>
        <fullName evidence="2">Uncharacterized protein</fullName>
    </submittedName>
</protein>
<keyword evidence="1" id="KW-1133">Transmembrane helix</keyword>
<feature type="transmembrane region" description="Helical" evidence="1">
    <location>
        <begin position="64"/>
        <end position="82"/>
    </location>
</feature>
<evidence type="ECO:0000313" key="3">
    <source>
        <dbReference type="Proteomes" id="UP000295626"/>
    </source>
</evidence>
<keyword evidence="1" id="KW-0812">Transmembrane</keyword>
<proteinExistence type="predicted"/>
<feature type="transmembrane region" description="Helical" evidence="1">
    <location>
        <begin position="33"/>
        <end position="58"/>
    </location>
</feature>
<organism evidence="2 3">
    <name type="scientific">Micromonospora fluostatini</name>
    <dbReference type="NCBI Taxonomy" id="1629071"/>
    <lineage>
        <taxon>Bacteria</taxon>
        <taxon>Bacillati</taxon>
        <taxon>Actinomycetota</taxon>
        <taxon>Actinomycetes</taxon>
        <taxon>Micromonosporales</taxon>
        <taxon>Micromonosporaceae</taxon>
        <taxon>Micromonospora</taxon>
    </lineage>
</organism>
<comment type="caution">
    <text evidence="2">The sequence shown here is derived from an EMBL/GenBank/DDBJ whole genome shotgun (WGS) entry which is preliminary data.</text>
</comment>
<evidence type="ECO:0000256" key="1">
    <source>
        <dbReference type="SAM" id="Phobius"/>
    </source>
</evidence>
<gene>
    <name evidence="2" type="ORF">E1091_07670</name>
</gene>
<reference evidence="2 3" key="1">
    <citation type="submission" date="2019-02" db="EMBL/GenBank/DDBJ databases">
        <title>Draft genome sequences of novel Actinobacteria.</title>
        <authorList>
            <person name="Sahin N."/>
            <person name="Ay H."/>
            <person name="Saygin H."/>
        </authorList>
    </citation>
    <scope>NUCLEOTIDE SEQUENCE [LARGE SCALE GENOMIC DNA]</scope>
    <source>
        <strain evidence="2 3">JCM 30529</strain>
    </source>
</reference>
<dbReference type="EMBL" id="SMKE01000198">
    <property type="protein sequence ID" value="TDB98563.1"/>
    <property type="molecule type" value="Genomic_DNA"/>
</dbReference>
<dbReference type="Proteomes" id="UP000295626">
    <property type="component" value="Unassembled WGS sequence"/>
</dbReference>
<sequence length="103" mass="10619">MGGRGRVRRVRPGYALVTRVALRHRAQVRNDLLGVRGGLAIVGYVLALVVLGLGSGFAADAAGLPWPATIGAGVTGLTMALSGHRLMGYLRSVMSARPIGGGR</sequence>
<keyword evidence="1" id="KW-0472">Membrane</keyword>